<evidence type="ECO:0000256" key="8">
    <source>
        <dbReference type="ARBA" id="ARBA00022679"/>
    </source>
</evidence>
<evidence type="ECO:0000256" key="5">
    <source>
        <dbReference type="ARBA" id="ARBA00022516"/>
    </source>
</evidence>
<comment type="function">
    <text evidence="1">Condensation of UDP-2,3-diacylglucosamine and 2,3-diacylglucosamine-1-phosphate to form lipid A disaccharide, a precursor of lipid A, a phosphorylated glycolipid that anchors the lipopolysaccharide to the outer membrane of the cell.</text>
</comment>
<evidence type="ECO:0000313" key="12">
    <source>
        <dbReference type="EMBL" id="KHJ54339.1"/>
    </source>
</evidence>
<evidence type="ECO:0000256" key="6">
    <source>
        <dbReference type="ARBA" id="ARBA00022556"/>
    </source>
</evidence>
<dbReference type="PANTHER" id="PTHR30372:SF4">
    <property type="entry name" value="LIPID-A-DISACCHARIDE SYNTHASE, MITOCHONDRIAL-RELATED"/>
    <property type="match status" value="1"/>
</dbReference>
<sequence length="385" mass="42085">MKVGFVVGEHSADRIGAEIIRGLRGLGATIEPVGLGGPAMQAEGLHSFFDIEELSIIGVGAIVARLPQLMRRLSQTVDGLLDARPDIVVTIDSFTFTNRVAARLRKARPDLKIVNVVPPAIWAYRPERAKALAAAVDHTVCLFPFEPAYIAAAGGPPASYVGHPIMSEPHLNAIWKERGGVEKPIGDPPTLLILPGSRRGEVNRLMDDFGATFTELKTRMPDLRGVLPVVPRVASLIRDKLSAWPDKPEVVEGEEAKWHAFAQADAALAASGTVALELALAGTPMVIAYRLDPLSYQLRRLITGWTAVLPNYIVDHPLVPEHFHEFVRPQLLSRRLERLLKDTAERRAQMEGFAEIHRLMTVDRSPGEAAAAIILQQAEHQVTDS</sequence>
<keyword evidence="9" id="KW-0443">Lipid metabolism</keyword>
<dbReference type="EC" id="2.4.1.182" evidence="3 11"/>
<comment type="caution">
    <text evidence="12">The sequence shown here is derived from an EMBL/GenBank/DDBJ whole genome shotgun (WGS) entry which is preliminary data.</text>
</comment>
<dbReference type="NCBIfam" id="TIGR00215">
    <property type="entry name" value="lpxB"/>
    <property type="match status" value="1"/>
</dbReference>
<dbReference type="InterPro" id="IPR003835">
    <property type="entry name" value="Glyco_trans_19"/>
</dbReference>
<dbReference type="Pfam" id="PF02684">
    <property type="entry name" value="LpxB"/>
    <property type="match status" value="1"/>
</dbReference>
<evidence type="ECO:0000313" key="13">
    <source>
        <dbReference type="Proteomes" id="UP000030826"/>
    </source>
</evidence>
<evidence type="ECO:0000256" key="9">
    <source>
        <dbReference type="ARBA" id="ARBA00023098"/>
    </source>
</evidence>
<accession>A0A0B1Q1R4</accession>
<dbReference type="SUPFAM" id="SSF53756">
    <property type="entry name" value="UDP-Glycosyltransferase/glycogen phosphorylase"/>
    <property type="match status" value="1"/>
</dbReference>
<dbReference type="GO" id="GO:0008915">
    <property type="term" value="F:lipid-A-disaccharide synthase activity"/>
    <property type="evidence" value="ECO:0007669"/>
    <property type="project" value="UniProtKB-UniRule"/>
</dbReference>
<name>A0A0B1Q1R4_9HYPH</name>
<comment type="similarity">
    <text evidence="2">Belongs to the LpxB family.</text>
</comment>
<keyword evidence="6" id="KW-0441">Lipid A biosynthesis</keyword>
<dbReference type="OrthoDB" id="9801642at2"/>
<evidence type="ECO:0000256" key="2">
    <source>
        <dbReference type="ARBA" id="ARBA00007868"/>
    </source>
</evidence>
<proteinExistence type="inferred from homology"/>
<evidence type="ECO:0000256" key="1">
    <source>
        <dbReference type="ARBA" id="ARBA00002056"/>
    </source>
</evidence>
<dbReference type="EMBL" id="JRFJ01000003">
    <property type="protein sequence ID" value="KHJ54339.1"/>
    <property type="molecule type" value="Genomic_DNA"/>
</dbReference>
<comment type="catalytic activity">
    <reaction evidence="10">
        <text>a lipid X + a UDP-2-N,3-O-bis[(3R)-3-hydroxyacyl]-alpha-D-glucosamine = a lipid A disaccharide + UDP + H(+)</text>
        <dbReference type="Rhea" id="RHEA:67828"/>
        <dbReference type="ChEBI" id="CHEBI:15378"/>
        <dbReference type="ChEBI" id="CHEBI:58223"/>
        <dbReference type="ChEBI" id="CHEBI:137748"/>
        <dbReference type="ChEBI" id="CHEBI:176338"/>
        <dbReference type="ChEBI" id="CHEBI:176343"/>
        <dbReference type="EC" id="2.4.1.182"/>
    </reaction>
</comment>
<dbReference type="RefSeq" id="WP_039193703.1">
    <property type="nucleotide sequence ID" value="NZ_JRFJ01000003.1"/>
</dbReference>
<evidence type="ECO:0000256" key="4">
    <source>
        <dbReference type="ARBA" id="ARBA00020902"/>
    </source>
</evidence>
<dbReference type="GO" id="GO:0005543">
    <property type="term" value="F:phospholipid binding"/>
    <property type="evidence" value="ECO:0007669"/>
    <property type="project" value="TreeGrafter"/>
</dbReference>
<protein>
    <recommendedName>
        <fullName evidence="4 11">Lipid-A-disaccharide synthase</fullName>
        <ecNumber evidence="3 11">2.4.1.182</ecNumber>
    </recommendedName>
</protein>
<dbReference type="GO" id="GO:0016020">
    <property type="term" value="C:membrane"/>
    <property type="evidence" value="ECO:0007669"/>
    <property type="project" value="GOC"/>
</dbReference>
<evidence type="ECO:0000256" key="10">
    <source>
        <dbReference type="ARBA" id="ARBA00048975"/>
    </source>
</evidence>
<gene>
    <name evidence="12" type="ORF">LA66_12825</name>
</gene>
<evidence type="ECO:0000256" key="3">
    <source>
        <dbReference type="ARBA" id="ARBA00012687"/>
    </source>
</evidence>
<dbReference type="GO" id="GO:0009245">
    <property type="term" value="P:lipid A biosynthetic process"/>
    <property type="evidence" value="ECO:0007669"/>
    <property type="project" value="UniProtKB-UniRule"/>
</dbReference>
<dbReference type="PANTHER" id="PTHR30372">
    <property type="entry name" value="LIPID-A-DISACCHARIDE SYNTHASE"/>
    <property type="match status" value="1"/>
</dbReference>
<organism evidence="12 13">
    <name type="scientific">Aureimonas altamirensis</name>
    <dbReference type="NCBI Taxonomy" id="370622"/>
    <lineage>
        <taxon>Bacteria</taxon>
        <taxon>Pseudomonadati</taxon>
        <taxon>Pseudomonadota</taxon>
        <taxon>Alphaproteobacteria</taxon>
        <taxon>Hyphomicrobiales</taxon>
        <taxon>Aurantimonadaceae</taxon>
        <taxon>Aureimonas</taxon>
    </lineage>
</organism>
<keyword evidence="5" id="KW-0444">Lipid biosynthesis</keyword>
<keyword evidence="7" id="KW-0328">Glycosyltransferase</keyword>
<evidence type="ECO:0000256" key="11">
    <source>
        <dbReference type="NCBIfam" id="TIGR00215"/>
    </source>
</evidence>
<evidence type="ECO:0000256" key="7">
    <source>
        <dbReference type="ARBA" id="ARBA00022676"/>
    </source>
</evidence>
<dbReference type="STRING" id="370622.LA66_12825"/>
<keyword evidence="8" id="KW-0808">Transferase</keyword>
<reference evidence="12 13" key="1">
    <citation type="submission" date="2014-09" db="EMBL/GenBank/DDBJ databases">
        <title>Isolation and characterization of Aurantimonas altamirensis ON-56566 from clinical sample following a dog bite.</title>
        <authorList>
            <person name="Eshaghi A."/>
            <person name="Li A."/>
            <person name="Shahinas D."/>
            <person name="Bahn P."/>
            <person name="Kus J.V."/>
            <person name="Patel S.N."/>
        </authorList>
    </citation>
    <scope>NUCLEOTIDE SEQUENCE [LARGE SCALE GENOMIC DNA]</scope>
    <source>
        <strain evidence="12 13">ON-56566</strain>
    </source>
</reference>
<dbReference type="AlphaFoldDB" id="A0A0B1Q1R4"/>
<dbReference type="Proteomes" id="UP000030826">
    <property type="component" value="Unassembled WGS sequence"/>
</dbReference>